<dbReference type="OMA" id="ECSAKDK"/>
<dbReference type="PRINTS" id="PR00449">
    <property type="entry name" value="RASTRNSFRMNG"/>
</dbReference>
<keyword evidence="2" id="KW-0342">GTP-binding</keyword>
<evidence type="ECO:0000313" key="4">
    <source>
        <dbReference type="EMBL" id="KAF0981783.1"/>
    </source>
</evidence>
<dbReference type="EMBL" id="VFQX01000013">
    <property type="protein sequence ID" value="KAF0981783.1"/>
    <property type="molecule type" value="Genomic_DNA"/>
</dbReference>
<dbReference type="SUPFAM" id="SSF52540">
    <property type="entry name" value="P-loop containing nucleoside triphosphate hydrolases"/>
    <property type="match status" value="1"/>
</dbReference>
<dbReference type="GO" id="GO:0007264">
    <property type="term" value="P:small GTPase-mediated signal transduction"/>
    <property type="evidence" value="ECO:0007669"/>
    <property type="project" value="InterPro"/>
</dbReference>
<dbReference type="CDD" id="cd00157">
    <property type="entry name" value="Rho"/>
    <property type="match status" value="1"/>
</dbReference>
<dbReference type="Pfam" id="PF00071">
    <property type="entry name" value="Ras"/>
    <property type="match status" value="1"/>
</dbReference>
<feature type="region of interest" description="Disordered" evidence="3">
    <location>
        <begin position="182"/>
        <end position="201"/>
    </location>
</feature>
<evidence type="ECO:0000313" key="5">
    <source>
        <dbReference type="Proteomes" id="UP000444721"/>
    </source>
</evidence>
<dbReference type="PROSITE" id="PS51419">
    <property type="entry name" value="RAB"/>
    <property type="match status" value="1"/>
</dbReference>
<dbReference type="PANTHER" id="PTHR24072">
    <property type="entry name" value="RHO FAMILY GTPASE"/>
    <property type="match status" value="1"/>
</dbReference>
<dbReference type="AlphaFoldDB" id="A0A6A5BUN4"/>
<dbReference type="NCBIfam" id="TIGR00231">
    <property type="entry name" value="small_GTP"/>
    <property type="match status" value="1"/>
</dbReference>
<dbReference type="InterPro" id="IPR003578">
    <property type="entry name" value="Small_GTPase_Rho"/>
</dbReference>
<dbReference type="FunFam" id="3.40.50.300:FF:000118">
    <property type="entry name" value="Rho-related GTP-binding protein RhoG"/>
    <property type="match status" value="1"/>
</dbReference>
<gene>
    <name evidence="4" type="ORF">FDP41_012440</name>
</gene>
<keyword evidence="5" id="KW-1185">Reference proteome</keyword>
<organism evidence="4 5">
    <name type="scientific">Naegleria fowleri</name>
    <name type="common">Brain eating amoeba</name>
    <dbReference type="NCBI Taxonomy" id="5763"/>
    <lineage>
        <taxon>Eukaryota</taxon>
        <taxon>Discoba</taxon>
        <taxon>Heterolobosea</taxon>
        <taxon>Tetramitia</taxon>
        <taxon>Eutetramitia</taxon>
        <taxon>Vahlkampfiidae</taxon>
        <taxon>Naegleria</taxon>
    </lineage>
</organism>
<name>A0A6A5BUN4_NAEFO</name>
<dbReference type="VEuPathDB" id="AmoebaDB:NfTy_040400"/>
<dbReference type="InterPro" id="IPR027417">
    <property type="entry name" value="P-loop_NTPase"/>
</dbReference>
<dbReference type="GeneID" id="68119655"/>
<dbReference type="SMART" id="SM00175">
    <property type="entry name" value="RAB"/>
    <property type="match status" value="1"/>
</dbReference>
<dbReference type="PROSITE" id="PS51420">
    <property type="entry name" value="RHO"/>
    <property type="match status" value="1"/>
</dbReference>
<reference evidence="4 5" key="1">
    <citation type="journal article" date="2019" name="Sci. Rep.">
        <title>Nanopore sequencing improves the draft genome of the human pathogenic amoeba Naegleria fowleri.</title>
        <authorList>
            <person name="Liechti N."/>
            <person name="Schurch N."/>
            <person name="Bruggmann R."/>
            <person name="Wittwer M."/>
        </authorList>
    </citation>
    <scope>NUCLEOTIDE SEQUENCE [LARGE SCALE GENOMIC DNA]</scope>
    <source>
        <strain evidence="4 5">ATCC 30894</strain>
    </source>
</reference>
<dbReference type="InterPro" id="IPR001806">
    <property type="entry name" value="Small_GTPase"/>
</dbReference>
<evidence type="ECO:0000256" key="1">
    <source>
        <dbReference type="ARBA" id="ARBA00022741"/>
    </source>
</evidence>
<proteinExistence type="predicted"/>
<feature type="compositionally biased region" description="Low complexity" evidence="3">
    <location>
        <begin position="190"/>
        <end position="201"/>
    </location>
</feature>
<dbReference type="SMART" id="SM00174">
    <property type="entry name" value="RHO"/>
    <property type="match status" value="1"/>
</dbReference>
<evidence type="ECO:0000256" key="3">
    <source>
        <dbReference type="SAM" id="MobiDB-lite"/>
    </source>
</evidence>
<dbReference type="VEuPathDB" id="AmoebaDB:NF0110670"/>
<protein>
    <submittedName>
        <fullName evidence="4">Uncharacterized protein</fullName>
    </submittedName>
</protein>
<dbReference type="Proteomes" id="UP000444721">
    <property type="component" value="Unassembled WGS sequence"/>
</dbReference>
<dbReference type="Gene3D" id="3.40.50.300">
    <property type="entry name" value="P-loop containing nucleotide triphosphate hydrolases"/>
    <property type="match status" value="1"/>
</dbReference>
<dbReference type="InterPro" id="IPR005225">
    <property type="entry name" value="Small_GTP-bd"/>
</dbReference>
<keyword evidence="1" id="KW-0547">Nucleotide-binding</keyword>
<dbReference type="PROSITE" id="PS51421">
    <property type="entry name" value="RAS"/>
    <property type="match status" value="1"/>
</dbReference>
<dbReference type="OrthoDB" id="8830751at2759"/>
<dbReference type="RefSeq" id="XP_044566496.1">
    <property type="nucleotide sequence ID" value="XM_044702961.1"/>
</dbReference>
<dbReference type="GO" id="GO:0003924">
    <property type="term" value="F:GTPase activity"/>
    <property type="evidence" value="ECO:0007669"/>
    <property type="project" value="InterPro"/>
</dbReference>
<dbReference type="GO" id="GO:0005525">
    <property type="term" value="F:GTP binding"/>
    <property type="evidence" value="ECO:0007669"/>
    <property type="project" value="UniProtKB-KW"/>
</dbReference>
<dbReference type="SMART" id="SM00173">
    <property type="entry name" value="RAS"/>
    <property type="match status" value="1"/>
</dbReference>
<comment type="caution">
    <text evidence="4">The sequence shown here is derived from an EMBL/GenBank/DDBJ whole genome shotgun (WGS) entry which is preliminary data.</text>
</comment>
<sequence length="201" mass="22401">MDESIKCVVVGDGAVGKTCLLISFASNTFPEDYVPTVFDNYNANVKYKEINVSLGLWDTAGQEDYDRLRPLSYPDTNVFLACYSIVNPSSLENIKSKWVPEVRHHCPDTPIVLVGTKKDLRDDPEFIKILEEKDQKPITYKEGEQMKQDVGAADFGECSARTQDGLRDIFNKCIAVVLEPPQEEKKGGKKQSSGSGKCMVL</sequence>
<accession>A0A6A5BUN4</accession>
<dbReference type="VEuPathDB" id="AmoebaDB:FDP41_012440"/>
<evidence type="ECO:0000256" key="2">
    <source>
        <dbReference type="ARBA" id="ARBA00023134"/>
    </source>
</evidence>